<evidence type="ECO:0000256" key="1">
    <source>
        <dbReference type="SAM" id="Phobius"/>
    </source>
</evidence>
<evidence type="ECO:0000313" key="4">
    <source>
        <dbReference type="Proteomes" id="UP000709466"/>
    </source>
</evidence>
<feature type="transmembrane region" description="Helical" evidence="1">
    <location>
        <begin position="208"/>
        <end position="227"/>
    </location>
</feature>
<evidence type="ECO:0000313" key="3">
    <source>
        <dbReference type="EMBL" id="NIY72848.1"/>
    </source>
</evidence>
<dbReference type="RefSeq" id="WP_167638234.1">
    <property type="nucleotide sequence ID" value="NZ_JAATOP010000006.1"/>
</dbReference>
<feature type="domain" description="EamA" evidence="2">
    <location>
        <begin position="5"/>
        <end position="137"/>
    </location>
</feature>
<keyword evidence="1" id="KW-0472">Membrane</keyword>
<dbReference type="InterPro" id="IPR037185">
    <property type="entry name" value="EmrE-like"/>
</dbReference>
<feature type="transmembrane region" description="Helical" evidence="1">
    <location>
        <begin position="147"/>
        <end position="165"/>
    </location>
</feature>
<feature type="transmembrane region" description="Helical" evidence="1">
    <location>
        <begin position="122"/>
        <end position="141"/>
    </location>
</feature>
<dbReference type="Pfam" id="PF00892">
    <property type="entry name" value="EamA"/>
    <property type="match status" value="2"/>
</dbReference>
<keyword evidence="1" id="KW-1133">Transmembrane helix</keyword>
<organism evidence="3 4">
    <name type="scientific">Marivivens donghaensis</name>
    <dbReference type="NCBI Taxonomy" id="1699413"/>
    <lineage>
        <taxon>Bacteria</taxon>
        <taxon>Pseudomonadati</taxon>
        <taxon>Pseudomonadota</taxon>
        <taxon>Alphaproteobacteria</taxon>
        <taxon>Rhodobacterales</taxon>
        <taxon>Paracoccaceae</taxon>
        <taxon>Marivivens group</taxon>
        <taxon>Marivivens</taxon>
    </lineage>
</organism>
<dbReference type="InterPro" id="IPR000620">
    <property type="entry name" value="EamA_dom"/>
</dbReference>
<dbReference type="EMBL" id="JAATOP010000006">
    <property type="protein sequence ID" value="NIY72848.1"/>
    <property type="molecule type" value="Genomic_DNA"/>
</dbReference>
<comment type="caution">
    <text evidence="3">The sequence shown here is derived from an EMBL/GenBank/DDBJ whole genome shotgun (WGS) entry which is preliminary data.</text>
</comment>
<sequence>MDNVRGSILMVLAMLGFAIEDMFIKLLSAHLPAGEVLMILGVGGVLLYWVALRRQGVPLFSRVFFERGVVLRNIAEFVGTGAFVAAFTLGEISTTSAIMQALPLVVTMGGALFLGQQVGWRRWTAIFVGFIGVVIIINPQPSGVDPLALLALVAVLGLGSRDVITRPLRGQIHSLQLAAYGFVTIIPLGATMMVLQGETPVVPRGIEYVYLLACISIGVVAYYLLILASRIGELAVVAPFRYTRILFALTVGAVVFAETLELHMLVGCAIIVMSGIYTFYRESRARRASLSSSVRV</sequence>
<feature type="transmembrane region" description="Helical" evidence="1">
    <location>
        <begin position="96"/>
        <end position="115"/>
    </location>
</feature>
<feature type="transmembrane region" description="Helical" evidence="1">
    <location>
        <begin position="262"/>
        <end position="280"/>
    </location>
</feature>
<name>A0ABX0VXM2_9RHOB</name>
<evidence type="ECO:0000259" key="2">
    <source>
        <dbReference type="Pfam" id="PF00892"/>
    </source>
</evidence>
<feature type="transmembrane region" description="Helical" evidence="1">
    <location>
        <begin position="234"/>
        <end position="256"/>
    </location>
</feature>
<feature type="transmembrane region" description="Helical" evidence="1">
    <location>
        <begin position="7"/>
        <end position="27"/>
    </location>
</feature>
<protein>
    <submittedName>
        <fullName evidence="3">DMT family transporter</fullName>
    </submittedName>
</protein>
<reference evidence="3 4" key="1">
    <citation type="submission" date="2020-03" db="EMBL/GenBank/DDBJ databases">
        <title>Bacterial isolates of synthetic phycosphere.</title>
        <authorList>
            <person name="Fu H."/>
            <person name="Moran M.A."/>
        </authorList>
    </citation>
    <scope>NUCLEOTIDE SEQUENCE [LARGE SCALE GENOMIC DNA]</scope>
    <source>
        <strain evidence="3 4">HF1</strain>
    </source>
</reference>
<feature type="domain" description="EamA" evidence="2">
    <location>
        <begin position="148"/>
        <end position="274"/>
    </location>
</feature>
<gene>
    <name evidence="3" type="ORF">HCZ30_10445</name>
</gene>
<proteinExistence type="predicted"/>
<keyword evidence="4" id="KW-1185">Reference proteome</keyword>
<keyword evidence="1" id="KW-0812">Transmembrane</keyword>
<feature type="transmembrane region" description="Helical" evidence="1">
    <location>
        <begin position="177"/>
        <end position="196"/>
    </location>
</feature>
<accession>A0ABX0VXM2</accession>
<dbReference type="Proteomes" id="UP000709466">
    <property type="component" value="Unassembled WGS sequence"/>
</dbReference>
<dbReference type="PANTHER" id="PTHR22911:SF135">
    <property type="entry name" value="BLR4310 PROTEIN"/>
    <property type="match status" value="1"/>
</dbReference>
<feature type="transmembrane region" description="Helical" evidence="1">
    <location>
        <begin position="33"/>
        <end position="52"/>
    </location>
</feature>
<dbReference type="SUPFAM" id="SSF103481">
    <property type="entry name" value="Multidrug resistance efflux transporter EmrE"/>
    <property type="match status" value="2"/>
</dbReference>
<feature type="transmembrane region" description="Helical" evidence="1">
    <location>
        <begin position="73"/>
        <end position="90"/>
    </location>
</feature>
<dbReference type="PANTHER" id="PTHR22911">
    <property type="entry name" value="ACYL-MALONYL CONDENSING ENZYME-RELATED"/>
    <property type="match status" value="1"/>
</dbReference>